<dbReference type="EMBL" id="WCUG01000010">
    <property type="protein sequence ID" value="KAB4168994.1"/>
    <property type="molecule type" value="Genomic_DNA"/>
</dbReference>
<accession>A0A6A2FKY8</accession>
<dbReference type="AlphaFoldDB" id="A0A6A2FKY8"/>
<sequence>MAKENQLIIQLRGFDAKHYTRTERYAKQVAKLYQTAADEFASLAGKINLPAGGTFNFDDFPKAKKQARGIVTRLAGKIEAVVTSGQRSEWLAACQKNDAFLASILRTSKLTKEEAERYQARNLEALSAFQKRKENGLNLSQRVWKYAEELKDAMELGIDVGLGEGKSAQQLSRDLRQYLNEPDRLYRRVRDKGGNLRLSKAAKMYHPGQGIYRSSAKNAQRLTRTEINMAYRESEYLRWQQLDFIVGIRVMLSNNHTIKNSKGEPVPFVDICDTLAGDYPKTFKFVGWHPQCRCFAVPIMADYDEYNKNRANRLKAIVKGAQYKSLPSRRTVKDVPKAFRDYISNIEERAKGWKSMPYYIRDNFNGGKISGGLKTGIASKVMNTVEPCTEFDSDIAYYKRWAYSFGLDVSALDTLRNSGNRTALTGEIDKVDNVLLQRKREWLRAISDLRDFIEKDMKGFADLQKEYTSIMNANEIHTSNYYGDCIPKLQQALSKAKTDLQKAKAEVAKGGDNPHPALRTAYTSDVQVDETFAKINKELTEKWFENGDLKLTPTRRTGVNGFTYMDGRLSLTPDRLAGVKSALAKIATRHSADITKGEADAMATFWHEITHNRNKPGNMYLTDTQRRYMELANEFVSRKTLPEFYKKLGCPKTPYPEFITNRNSTGYNTMVNNYDWVISNFGLDANKVLATVKRNLYNEVYSDQLTGLKQGLLDGGLKRLDGKKISKSDLNNILKSCCCGRATLENWLKQNGYMN</sequence>
<proteinExistence type="predicted"/>
<comment type="caution">
    <text evidence="1">The sequence shown here is derived from an EMBL/GenBank/DDBJ whole genome shotgun (WGS) entry which is preliminary data.</text>
</comment>
<evidence type="ECO:0000313" key="2">
    <source>
        <dbReference type="Proteomes" id="UP000433928"/>
    </source>
</evidence>
<reference evidence="1 2" key="1">
    <citation type="journal article" date="2019" name="Nat. Med.">
        <title>A library of human gut bacterial isolates paired with longitudinal multiomics data enables mechanistic microbiome research.</title>
        <authorList>
            <person name="Poyet M."/>
            <person name="Groussin M."/>
            <person name="Gibbons S.M."/>
            <person name="Avila-Pacheco J."/>
            <person name="Jiang X."/>
            <person name="Kearney S.M."/>
            <person name="Perrotta A.R."/>
            <person name="Berdy B."/>
            <person name="Zhao S."/>
            <person name="Lieberman T.D."/>
            <person name="Swanson P.K."/>
            <person name="Smith M."/>
            <person name="Roesemann S."/>
            <person name="Alexander J.E."/>
            <person name="Rich S.A."/>
            <person name="Livny J."/>
            <person name="Vlamakis H."/>
            <person name="Clish C."/>
            <person name="Bullock K."/>
            <person name="Deik A."/>
            <person name="Scott J."/>
            <person name="Pierce K.A."/>
            <person name="Xavier R.J."/>
            <person name="Alm E.J."/>
        </authorList>
    </citation>
    <scope>NUCLEOTIDE SEQUENCE [LARGE SCALE GENOMIC DNA]</scope>
    <source>
        <strain evidence="1 2">BIOML-A27</strain>
    </source>
</reference>
<dbReference type="Proteomes" id="UP000433928">
    <property type="component" value="Unassembled WGS sequence"/>
</dbReference>
<dbReference type="RefSeq" id="WP_051926288.1">
    <property type="nucleotide sequence ID" value="NZ_JBCHDS010000002.1"/>
</dbReference>
<protein>
    <recommendedName>
        <fullName evidence="3">Phage head morphogenesis domain-containing protein</fullName>
    </recommendedName>
</protein>
<gene>
    <name evidence="1" type="ORF">GAQ59_13165</name>
</gene>
<evidence type="ECO:0000313" key="1">
    <source>
        <dbReference type="EMBL" id="KAB4168994.1"/>
    </source>
</evidence>
<evidence type="ECO:0008006" key="3">
    <source>
        <dbReference type="Google" id="ProtNLM"/>
    </source>
</evidence>
<name>A0A6A2FKY8_BACUN</name>
<organism evidence="1 2">
    <name type="scientific">Bacteroides uniformis</name>
    <dbReference type="NCBI Taxonomy" id="820"/>
    <lineage>
        <taxon>Bacteria</taxon>
        <taxon>Pseudomonadati</taxon>
        <taxon>Bacteroidota</taxon>
        <taxon>Bacteroidia</taxon>
        <taxon>Bacteroidales</taxon>
        <taxon>Bacteroidaceae</taxon>
        <taxon>Bacteroides</taxon>
    </lineage>
</organism>